<dbReference type="GO" id="GO:0009307">
    <property type="term" value="P:DNA restriction-modification system"/>
    <property type="evidence" value="ECO:0007669"/>
    <property type="project" value="UniProtKB-KW"/>
</dbReference>
<evidence type="ECO:0000256" key="2">
    <source>
        <dbReference type="ARBA" id="ARBA00022747"/>
    </source>
</evidence>
<dbReference type="AlphaFoldDB" id="A0A918TJY6"/>
<sequence>MSEDHKKNLQSRLRDIANTLRGKMGADEFRDYILGFIFYKYLSERMNLFADEILQNDGLTFDQIDENTAEGQAMLTAIQEESIGRLGYFLKPTELFHKLAEKGARMESNFQSIRLFKIPKPSLAEQTKIADFLTALDRKIETVATQITETQTFKRGLLQQMFV</sequence>
<dbReference type="PANTHER" id="PTHR30408:SF12">
    <property type="entry name" value="TYPE I RESTRICTION ENZYME MJAVIII SPECIFICITY SUBUNIT"/>
    <property type="match status" value="1"/>
</dbReference>
<dbReference type="SUPFAM" id="SSF53335">
    <property type="entry name" value="S-adenosyl-L-methionine-dependent methyltransferases"/>
    <property type="match status" value="1"/>
</dbReference>
<evidence type="ECO:0000313" key="4">
    <source>
        <dbReference type="EMBL" id="GHC45351.1"/>
    </source>
</evidence>
<evidence type="ECO:0000259" key="3">
    <source>
        <dbReference type="Pfam" id="PF12161"/>
    </source>
</evidence>
<accession>A0A918TJY6</accession>
<comment type="caution">
    <text evidence="4">The sequence shown here is derived from an EMBL/GenBank/DDBJ whole genome shotgun (WGS) entry which is preliminary data.</text>
</comment>
<reference evidence="4" key="1">
    <citation type="journal article" date="2014" name="Int. J. Syst. Evol. Microbiol.">
        <title>Complete genome sequence of Corynebacterium casei LMG S-19264T (=DSM 44701T), isolated from a smear-ripened cheese.</title>
        <authorList>
            <consortium name="US DOE Joint Genome Institute (JGI-PGF)"/>
            <person name="Walter F."/>
            <person name="Albersmeier A."/>
            <person name="Kalinowski J."/>
            <person name="Ruckert C."/>
        </authorList>
    </citation>
    <scope>NUCLEOTIDE SEQUENCE</scope>
    <source>
        <strain evidence="4">KCTC 12988</strain>
    </source>
</reference>
<dbReference type="InterPro" id="IPR029063">
    <property type="entry name" value="SAM-dependent_MTases_sf"/>
</dbReference>
<keyword evidence="2" id="KW-0680">Restriction system</keyword>
<name>A0A918TJY6_9BACT</name>
<dbReference type="GO" id="GO:0003677">
    <property type="term" value="F:DNA binding"/>
    <property type="evidence" value="ECO:0007669"/>
    <property type="project" value="InterPro"/>
</dbReference>
<dbReference type="InterPro" id="IPR022749">
    <property type="entry name" value="D12N6_MeTrfase_N"/>
</dbReference>
<protein>
    <recommendedName>
        <fullName evidence="3">N6 adenine-specific DNA methyltransferase N-terminal domain-containing protein</fullName>
    </recommendedName>
</protein>
<keyword evidence="5" id="KW-1185">Reference proteome</keyword>
<reference evidence="4" key="2">
    <citation type="submission" date="2020-09" db="EMBL/GenBank/DDBJ databases">
        <authorList>
            <person name="Sun Q."/>
            <person name="Kim S."/>
        </authorList>
    </citation>
    <scope>NUCLEOTIDE SEQUENCE</scope>
    <source>
        <strain evidence="4">KCTC 12988</strain>
    </source>
</reference>
<dbReference type="SUPFAM" id="SSF116734">
    <property type="entry name" value="DNA methylase specificity domain"/>
    <property type="match status" value="1"/>
</dbReference>
<dbReference type="RefSeq" id="WP_189567630.1">
    <property type="nucleotide sequence ID" value="NZ_BMXI01000003.1"/>
</dbReference>
<dbReference type="InterPro" id="IPR038333">
    <property type="entry name" value="T1MK-like_N_sf"/>
</dbReference>
<dbReference type="Proteomes" id="UP000644507">
    <property type="component" value="Unassembled WGS sequence"/>
</dbReference>
<dbReference type="EMBL" id="BMXI01000003">
    <property type="protein sequence ID" value="GHC45351.1"/>
    <property type="molecule type" value="Genomic_DNA"/>
</dbReference>
<organism evidence="4 5">
    <name type="scientific">Roseibacillus persicicus</name>
    <dbReference type="NCBI Taxonomy" id="454148"/>
    <lineage>
        <taxon>Bacteria</taxon>
        <taxon>Pseudomonadati</taxon>
        <taxon>Verrucomicrobiota</taxon>
        <taxon>Verrucomicrobiia</taxon>
        <taxon>Verrucomicrobiales</taxon>
        <taxon>Verrucomicrobiaceae</taxon>
        <taxon>Roseibacillus</taxon>
    </lineage>
</organism>
<feature type="domain" description="N6 adenine-specific DNA methyltransferase N-terminal" evidence="3">
    <location>
        <begin position="9"/>
        <end position="111"/>
    </location>
</feature>
<evidence type="ECO:0000256" key="1">
    <source>
        <dbReference type="ARBA" id="ARBA00006594"/>
    </source>
</evidence>
<evidence type="ECO:0000313" key="5">
    <source>
        <dbReference type="Proteomes" id="UP000644507"/>
    </source>
</evidence>
<proteinExistence type="inferred from homology"/>
<dbReference type="PANTHER" id="PTHR30408">
    <property type="entry name" value="TYPE-1 RESTRICTION ENZYME ECOKI SPECIFICITY PROTEIN"/>
    <property type="match status" value="1"/>
</dbReference>
<dbReference type="Pfam" id="PF12161">
    <property type="entry name" value="HsdM_N"/>
    <property type="match status" value="1"/>
</dbReference>
<comment type="similarity">
    <text evidence="1">Belongs to the N(4)/N(6)-methyltransferase family.</text>
</comment>
<dbReference type="InterPro" id="IPR052021">
    <property type="entry name" value="Type-I_RS_S_subunit"/>
</dbReference>
<gene>
    <name evidence="4" type="ORF">GCM10007100_08300</name>
</gene>
<dbReference type="Gene3D" id="1.20.1260.30">
    <property type="match status" value="1"/>
</dbReference>